<evidence type="ECO:0000313" key="2">
    <source>
        <dbReference type="EMBL" id="QIV79566.1"/>
    </source>
</evidence>
<feature type="domain" description="Tc1-like transposase DDE" evidence="1">
    <location>
        <begin position="175"/>
        <end position="319"/>
    </location>
</feature>
<reference evidence="4 9" key="1">
    <citation type="submission" date="2019-04" db="EMBL/GenBank/DDBJ databases">
        <title>Draft, Whole-Genome Sequence of the Anthracene-degrading Mycobacterium frederiksbergense LB501T, Isolated from a Polycyclic Aromatic Hydrocarbon (PAH)-Contaminated Soil.</title>
        <authorList>
            <person name="Augelletti F."/>
        </authorList>
    </citation>
    <scope>NUCLEOTIDE SEQUENCE [LARGE SCALE GENOMIC DNA]</scope>
    <source>
        <strain evidence="4 9">LB 501T</strain>
        <plasmid evidence="2 9">unnamed1</plasmid>
    </source>
</reference>
<dbReference type="Gene3D" id="3.30.420.10">
    <property type="entry name" value="Ribonuclease H-like superfamily/Ribonuclease H"/>
    <property type="match status" value="1"/>
</dbReference>
<dbReference type="Pfam" id="PF13358">
    <property type="entry name" value="DDE_3"/>
    <property type="match status" value="1"/>
</dbReference>
<dbReference type="InterPro" id="IPR038717">
    <property type="entry name" value="Tc1-like_DDE_dom"/>
</dbReference>
<evidence type="ECO:0000313" key="9">
    <source>
        <dbReference type="Proteomes" id="UP000501849"/>
    </source>
</evidence>
<geneLocation type="plasmid" evidence="2 9">
    <name>unnamed1</name>
</geneLocation>
<dbReference type="EMBL" id="CP038797">
    <property type="protein sequence ID" value="QIV79709.1"/>
    <property type="molecule type" value="Genomic_DNA"/>
</dbReference>
<dbReference type="EMBL" id="CP038797">
    <property type="protein sequence ID" value="QIV79566.1"/>
    <property type="molecule type" value="Genomic_DNA"/>
</dbReference>
<evidence type="ECO:0000313" key="4">
    <source>
        <dbReference type="EMBL" id="QIV80286.1"/>
    </source>
</evidence>
<dbReference type="EMBL" id="CP038799">
    <property type="protein sequence ID" value="QIV83206.1"/>
    <property type="molecule type" value="Genomic_DNA"/>
</dbReference>
<evidence type="ECO:0000313" key="3">
    <source>
        <dbReference type="EMBL" id="QIV79709.1"/>
    </source>
</evidence>
<evidence type="ECO:0000313" key="7">
    <source>
        <dbReference type="EMBL" id="QIV82064.1"/>
    </source>
</evidence>
<dbReference type="InterPro" id="IPR036397">
    <property type="entry name" value="RNaseH_sf"/>
</dbReference>
<dbReference type="GO" id="GO:0003676">
    <property type="term" value="F:nucleic acid binding"/>
    <property type="evidence" value="ECO:0007669"/>
    <property type="project" value="InterPro"/>
</dbReference>
<keyword evidence="9" id="KW-1185">Reference proteome</keyword>
<dbReference type="EMBL" id="CP038799">
    <property type="protein sequence ID" value="QIV80757.1"/>
    <property type="molecule type" value="Genomic_DNA"/>
</dbReference>
<dbReference type="KEGG" id="mfre:EXE63_00510"/>
<evidence type="ECO:0000313" key="8">
    <source>
        <dbReference type="EMBL" id="QIV83206.1"/>
    </source>
</evidence>
<dbReference type="NCBIfam" id="NF033545">
    <property type="entry name" value="transpos_IS630"/>
    <property type="match status" value="1"/>
</dbReference>
<dbReference type="KEGG" id="mfre:EXE63_11335"/>
<protein>
    <submittedName>
        <fullName evidence="4">IS630 family transposase</fullName>
    </submittedName>
</protein>
<dbReference type="KEGG" id="mfre:EXE63_07585"/>
<dbReference type="EMBL" id="CP038799">
    <property type="protein sequence ID" value="QIV82064.1"/>
    <property type="molecule type" value="Genomic_DNA"/>
</dbReference>
<evidence type="ECO:0000313" key="6">
    <source>
        <dbReference type="EMBL" id="QIV81420.1"/>
    </source>
</evidence>
<gene>
    <name evidence="2" type="ORF">EXE63_00510</name>
    <name evidence="3" type="ORF">EXE63_01405</name>
    <name evidence="4" type="ORF">EXE63_04745</name>
    <name evidence="5" type="ORF">EXE63_07585</name>
    <name evidence="6" type="ORF">EXE63_11335</name>
    <name evidence="7" type="ORF">EXE63_15130</name>
    <name evidence="8" type="ORF">EXE63_21675</name>
</gene>
<proteinExistence type="predicted"/>
<dbReference type="KEGG" id="mfre:EXE63_04745"/>
<sequence length="366" mass="40932">MTAVALPVSDAQRAELERMAASTSLPHRQVVQAQALLWAADGVANEQIARRSGVDSDTVRRWRSRFAQEGIEGVGRIAKGRGRKSSLPAGTVEEVLRLTHQGRPADGSTHWSTRTLAARVGIGKDSVAKIWADHKLKPWKVETFKVSNDPRFEEKLVDVVGLYMNPPARAVVFSFDEKTQCQALDRTQPSLPMKAGRAGTMTHDYKRNGTIDLFAAMNVATGEVLTDLRKGHTGADVLRFFKQIDASVARGLSVHVVLDNLSAHSTPEIAKWLAHKDRRRWHMHPTPTSSSWLNLIERWFKELTDKRLRRGTFTSVAELSEAIIAWATHWNADPKPFIWKAPAEDIITKVRRGRASLHQVNTQTDH</sequence>
<dbReference type="EMBL" id="CP038799">
    <property type="protein sequence ID" value="QIV80286.1"/>
    <property type="molecule type" value="Genomic_DNA"/>
</dbReference>
<dbReference type="KEGG" id="mfre:EXE63_15130"/>
<dbReference type="InterPro" id="IPR047655">
    <property type="entry name" value="Transpos_IS630-like"/>
</dbReference>
<organism evidence="4 9">
    <name type="scientific">Mycolicibacterium frederiksbergense</name>
    <dbReference type="NCBI Taxonomy" id="117567"/>
    <lineage>
        <taxon>Bacteria</taxon>
        <taxon>Bacillati</taxon>
        <taxon>Actinomycetota</taxon>
        <taxon>Actinomycetes</taxon>
        <taxon>Mycobacteriales</taxon>
        <taxon>Mycobacteriaceae</taxon>
        <taxon>Mycolicibacterium</taxon>
    </lineage>
</organism>
<dbReference type="Pfam" id="PF13565">
    <property type="entry name" value="HTH_32"/>
    <property type="match status" value="1"/>
</dbReference>
<dbReference type="Proteomes" id="UP000501849">
    <property type="component" value="Chromosome"/>
</dbReference>
<dbReference type="KEGG" id="mfre:EXE63_21675"/>
<dbReference type="KEGG" id="mfre:EXE63_01405"/>
<dbReference type="InterPro" id="IPR012337">
    <property type="entry name" value="RNaseH-like_sf"/>
</dbReference>
<evidence type="ECO:0000259" key="1">
    <source>
        <dbReference type="Pfam" id="PF13358"/>
    </source>
</evidence>
<dbReference type="EMBL" id="CP038799">
    <property type="protein sequence ID" value="QIV81420.1"/>
    <property type="molecule type" value="Genomic_DNA"/>
</dbReference>
<dbReference type="AlphaFoldDB" id="A0A6H0RZC3"/>
<keyword evidence="2" id="KW-0614">Plasmid</keyword>
<dbReference type="Proteomes" id="UP000501849">
    <property type="component" value="Plasmid unnamed1"/>
</dbReference>
<dbReference type="SUPFAM" id="SSF53098">
    <property type="entry name" value="Ribonuclease H-like"/>
    <property type="match status" value="1"/>
</dbReference>
<dbReference type="RefSeq" id="WP_168140352.1">
    <property type="nucleotide sequence ID" value="NZ_CBCSDT010000036.1"/>
</dbReference>
<name>A0A6H0RZC3_9MYCO</name>
<dbReference type="InterPro" id="IPR009057">
    <property type="entry name" value="Homeodomain-like_sf"/>
</dbReference>
<evidence type="ECO:0000313" key="5">
    <source>
        <dbReference type="EMBL" id="QIV80757.1"/>
    </source>
</evidence>
<dbReference type="SUPFAM" id="SSF46689">
    <property type="entry name" value="Homeodomain-like"/>
    <property type="match status" value="1"/>
</dbReference>
<accession>A0A6H0RZC3</accession>